<keyword evidence="2" id="KW-1185">Reference proteome</keyword>
<dbReference type="RefSeq" id="WP_274691901.1">
    <property type="nucleotide sequence ID" value="NZ_JAPMOU010000072.1"/>
</dbReference>
<dbReference type="EMBL" id="JAPMOU010000072">
    <property type="protein sequence ID" value="MDE1465597.1"/>
    <property type="molecule type" value="Genomic_DNA"/>
</dbReference>
<proteinExistence type="predicted"/>
<name>A0ABT5UJ97_9GAMM</name>
<evidence type="ECO:0000313" key="2">
    <source>
        <dbReference type="Proteomes" id="UP001528823"/>
    </source>
</evidence>
<evidence type="ECO:0000313" key="1">
    <source>
        <dbReference type="EMBL" id="MDE1465597.1"/>
    </source>
</evidence>
<comment type="caution">
    <text evidence="1">The sequence shown here is derived from an EMBL/GenBank/DDBJ whole genome shotgun (WGS) entry which is preliminary data.</text>
</comment>
<sequence length="840" mass="92390">MNWTDQSRPLRPEYTEYWGKLQQAKREYQSEVASSSIQVGLGGATLIQNASSEVSTGILKSTFKSNKFKELAENTDLSTYINAQQGSISQNIKIKLGLLENTTSLQGMNDALKWAKKAKKLAKFAGKLAGGLDVINTVQTCYGAVNAISGVASESSPSGYNIARAAIDGVDCLMSAIGLALNALGPIGQAASAIIGVISSVAVVLAHSIVNAVEEVDIIAEWLPLTGSERFAAGVLSFLGSLFGFRSEYITSLLHAGANARERSVAFSQVLAQLAEALMRNRKGDNENIAVAGGALVVPEVAYNVVATAEGQPPKRSLRHMVLIKRIPLSDALYYLRQGVEGLKDIITLKYIEEGVPSSEQKPSYILNAVQDCNKRSLKPEDEDTDTCVEENLTADETDDVIRNFFTTNNPQILHVVRDWPIEFRNPDPSVMCQKEGDSRLSPCMDYGTGALLYNEPRDSLTIKLPPPNSLHMLRGGKLIPIDEVLWSVKRLDVSEVGETRGNVTTLPTVSLSFHDGRSGPSDTLLVDTGGGYDTIDLSNNRQCGKLGKPACIEGAFPTGEYPIKTIIELGKGRGNYKGTPNENYYIYNQLPVSEHSFMQALGYASAREGTGDVIVNDRITRQLYNEGEPVRVANVCSVSDPLCFAGPRKPDLISNDEPGSQTVVIFPATFAQPFGKDDTKLWVKKVGSEYKIGYQRVVGSEDFWLVLTSITTTGKLVVGTLDLPGAPELVQRATETQDEDELDRLLSMEAPIEDSVHSPIVSIEGVYDRRIEYNELPNLFLNIVDRSLFFDPRRESELEKLKRRKRPYRMWVCTLCQWQERVGDCIYEWRHTRTGDYCV</sequence>
<accession>A0ABT5UJ97</accession>
<dbReference type="Proteomes" id="UP001528823">
    <property type="component" value="Unassembled WGS sequence"/>
</dbReference>
<gene>
    <name evidence="1" type="ORF">ORQ98_26910</name>
</gene>
<protein>
    <submittedName>
        <fullName evidence="1">Uncharacterized protein</fullName>
    </submittedName>
</protein>
<organism evidence="1 2">
    <name type="scientific">Spartinivicinus poritis</name>
    <dbReference type="NCBI Taxonomy" id="2994640"/>
    <lineage>
        <taxon>Bacteria</taxon>
        <taxon>Pseudomonadati</taxon>
        <taxon>Pseudomonadota</taxon>
        <taxon>Gammaproteobacteria</taxon>
        <taxon>Oceanospirillales</taxon>
        <taxon>Zooshikellaceae</taxon>
        <taxon>Spartinivicinus</taxon>
    </lineage>
</organism>
<reference evidence="1 2" key="1">
    <citation type="submission" date="2022-11" db="EMBL/GenBank/DDBJ databases">
        <title>Spartinivicinus poritis sp. nov., isolated from scleractinian coral Porites lutea.</title>
        <authorList>
            <person name="Zhang G."/>
            <person name="Cai L."/>
            <person name="Wei Q."/>
        </authorList>
    </citation>
    <scope>NUCLEOTIDE SEQUENCE [LARGE SCALE GENOMIC DNA]</scope>
    <source>
        <strain evidence="1 2">A2-2</strain>
    </source>
</reference>